<dbReference type="SMART" id="SM00895">
    <property type="entry name" value="FCD"/>
    <property type="match status" value="1"/>
</dbReference>
<dbReference type="InterPro" id="IPR008920">
    <property type="entry name" value="TF_FadR/GntR_C"/>
</dbReference>
<accession>I0WXZ6</accession>
<keyword evidence="2" id="KW-0238">DNA-binding</keyword>
<dbReference type="AlphaFoldDB" id="I0WXZ6"/>
<dbReference type="CDD" id="cd07377">
    <property type="entry name" value="WHTH_GntR"/>
    <property type="match status" value="1"/>
</dbReference>
<dbReference type="InterPro" id="IPR000524">
    <property type="entry name" value="Tscrpt_reg_HTH_GntR"/>
</dbReference>
<dbReference type="Proteomes" id="UP000006447">
    <property type="component" value="Unassembled WGS sequence"/>
</dbReference>
<keyword evidence="1" id="KW-0805">Transcription regulation</keyword>
<evidence type="ECO:0000256" key="2">
    <source>
        <dbReference type="ARBA" id="ARBA00023125"/>
    </source>
</evidence>
<dbReference type="GO" id="GO:0003700">
    <property type="term" value="F:DNA-binding transcription factor activity"/>
    <property type="evidence" value="ECO:0007669"/>
    <property type="project" value="InterPro"/>
</dbReference>
<dbReference type="InterPro" id="IPR036388">
    <property type="entry name" value="WH-like_DNA-bd_sf"/>
</dbReference>
<dbReference type="GO" id="GO:0003677">
    <property type="term" value="F:DNA binding"/>
    <property type="evidence" value="ECO:0007669"/>
    <property type="project" value="UniProtKB-KW"/>
</dbReference>
<dbReference type="Gene3D" id="1.10.10.10">
    <property type="entry name" value="Winged helix-like DNA-binding domain superfamily/Winged helix DNA-binding domain"/>
    <property type="match status" value="1"/>
</dbReference>
<evidence type="ECO:0000259" key="4">
    <source>
        <dbReference type="PROSITE" id="PS50949"/>
    </source>
</evidence>
<feature type="domain" description="HTH gntR-type" evidence="4">
    <location>
        <begin position="38"/>
        <end position="105"/>
    </location>
</feature>
<keyword evidence="3" id="KW-0804">Transcription</keyword>
<dbReference type="PANTHER" id="PTHR43537">
    <property type="entry name" value="TRANSCRIPTIONAL REGULATOR, GNTR FAMILY"/>
    <property type="match status" value="1"/>
</dbReference>
<reference evidence="5 6" key="1">
    <citation type="journal article" date="2012" name="J. Bacteriol.">
        <title>Draft genome sequence of the nitrophenol-degrading actinomycete Rhodococcus imtechensis RKJ300.</title>
        <authorList>
            <person name="Vikram S."/>
            <person name="Kumar S."/>
            <person name="Subramanian S."/>
            <person name="Raghava G.P."/>
        </authorList>
    </citation>
    <scope>NUCLEOTIDE SEQUENCE [LARGE SCALE GENOMIC DNA]</scope>
    <source>
        <strain evidence="5 6">RKJ300</strain>
    </source>
</reference>
<sequence>MIFHGLSHDPVEQAGPTTKEFETVEISGGARVGSATGASATENAYRHIKRLILTSELAPGTELREATLSESTGFGRSPVRESLRRLVQEGFVDVRARQGYRVSVVTMASVRDLFEMRLLLEPAVVELAAERAPMAELEALHSLAHQTYVSGDIHSYEKFLEDNREFHVRIAQASGNEIFTRTLRTLLEEMQRLFFISLDGSDSVSEQMHEHHDLHDALLARDGTRAREIMIAQIEASRERVMEGLVGAAQRPRRAATGVVLSSSSSSKRGY</sequence>
<evidence type="ECO:0000256" key="1">
    <source>
        <dbReference type="ARBA" id="ARBA00023015"/>
    </source>
</evidence>
<dbReference type="PROSITE" id="PS50949">
    <property type="entry name" value="HTH_GNTR"/>
    <property type="match status" value="1"/>
</dbReference>
<organism evidence="5 6">
    <name type="scientific">Rhodococcus opacus RKJ300 = JCM 13270</name>
    <dbReference type="NCBI Taxonomy" id="1165867"/>
    <lineage>
        <taxon>Bacteria</taxon>
        <taxon>Bacillati</taxon>
        <taxon>Actinomycetota</taxon>
        <taxon>Actinomycetes</taxon>
        <taxon>Mycobacteriales</taxon>
        <taxon>Nocardiaceae</taxon>
        <taxon>Rhodococcus</taxon>
    </lineage>
</organism>
<gene>
    <name evidence="5" type="ORF">W59_03246</name>
</gene>
<dbReference type="SUPFAM" id="SSF46785">
    <property type="entry name" value="Winged helix' DNA-binding domain"/>
    <property type="match status" value="1"/>
</dbReference>
<proteinExistence type="predicted"/>
<dbReference type="SUPFAM" id="SSF48008">
    <property type="entry name" value="GntR ligand-binding domain-like"/>
    <property type="match status" value="1"/>
</dbReference>
<dbReference type="InterPro" id="IPR036390">
    <property type="entry name" value="WH_DNA-bd_sf"/>
</dbReference>
<protein>
    <submittedName>
        <fullName evidence="5">GntR family transcriptional regulator</fullName>
    </submittedName>
</protein>
<name>I0WXZ6_RHOOP</name>
<dbReference type="Pfam" id="PF07729">
    <property type="entry name" value="FCD"/>
    <property type="match status" value="1"/>
</dbReference>
<dbReference type="EMBL" id="AJJH01000018">
    <property type="protein sequence ID" value="EID81262.1"/>
    <property type="molecule type" value="Genomic_DNA"/>
</dbReference>
<evidence type="ECO:0000256" key="3">
    <source>
        <dbReference type="ARBA" id="ARBA00023163"/>
    </source>
</evidence>
<evidence type="ECO:0000313" key="5">
    <source>
        <dbReference type="EMBL" id="EID81262.1"/>
    </source>
</evidence>
<dbReference type="PANTHER" id="PTHR43537:SF45">
    <property type="entry name" value="GNTR FAMILY REGULATORY PROTEIN"/>
    <property type="match status" value="1"/>
</dbReference>
<dbReference type="Pfam" id="PF00392">
    <property type="entry name" value="GntR"/>
    <property type="match status" value="1"/>
</dbReference>
<dbReference type="SMART" id="SM00345">
    <property type="entry name" value="HTH_GNTR"/>
    <property type="match status" value="1"/>
</dbReference>
<dbReference type="Gene3D" id="1.20.120.530">
    <property type="entry name" value="GntR ligand-binding domain-like"/>
    <property type="match status" value="1"/>
</dbReference>
<evidence type="ECO:0000313" key="6">
    <source>
        <dbReference type="Proteomes" id="UP000006447"/>
    </source>
</evidence>
<comment type="caution">
    <text evidence="5">The sequence shown here is derived from an EMBL/GenBank/DDBJ whole genome shotgun (WGS) entry which is preliminary data.</text>
</comment>
<dbReference type="InterPro" id="IPR011711">
    <property type="entry name" value="GntR_C"/>
</dbReference>
<dbReference type="PATRIC" id="fig|1165867.3.peg.658"/>